<protein>
    <recommendedName>
        <fullName evidence="3">RRM domain-containing protein</fullName>
    </recommendedName>
</protein>
<dbReference type="InterPro" id="IPR012677">
    <property type="entry name" value="Nucleotide-bd_a/b_plait_sf"/>
</dbReference>
<dbReference type="SUPFAM" id="SSF54928">
    <property type="entry name" value="RNA-binding domain, RBD"/>
    <property type="match status" value="1"/>
</dbReference>
<dbReference type="InterPro" id="IPR000504">
    <property type="entry name" value="RRM_dom"/>
</dbReference>
<feature type="region of interest" description="Disordered" evidence="2">
    <location>
        <begin position="281"/>
        <end position="386"/>
    </location>
</feature>
<evidence type="ECO:0000313" key="4">
    <source>
        <dbReference type="EMBL" id="MCD7455966.1"/>
    </source>
</evidence>
<feature type="compositionally biased region" description="Basic and acidic residues" evidence="2">
    <location>
        <begin position="284"/>
        <end position="294"/>
    </location>
</feature>
<keyword evidence="1" id="KW-0694">RNA-binding</keyword>
<dbReference type="Proteomes" id="UP000823775">
    <property type="component" value="Unassembled WGS sequence"/>
</dbReference>
<evidence type="ECO:0000313" key="5">
    <source>
        <dbReference type="Proteomes" id="UP000823775"/>
    </source>
</evidence>
<evidence type="ECO:0000259" key="3">
    <source>
        <dbReference type="PROSITE" id="PS50102"/>
    </source>
</evidence>
<dbReference type="PROSITE" id="PS50102">
    <property type="entry name" value="RRM"/>
    <property type="match status" value="1"/>
</dbReference>
<dbReference type="SMART" id="SM00360">
    <property type="entry name" value="RRM"/>
    <property type="match status" value="1"/>
</dbReference>
<dbReference type="EMBL" id="JACEIK010000379">
    <property type="protein sequence ID" value="MCD7455966.1"/>
    <property type="molecule type" value="Genomic_DNA"/>
</dbReference>
<accession>A0ABS8SAU3</accession>
<dbReference type="PANTHER" id="PTHR48038">
    <property type="entry name" value="RIBONUCLEOPROTEIN RB97D"/>
    <property type="match status" value="1"/>
</dbReference>
<comment type="caution">
    <text evidence="4">The sequence shown here is derived from an EMBL/GenBank/DDBJ whole genome shotgun (WGS) entry which is preliminary data.</text>
</comment>
<dbReference type="CDD" id="cd00590">
    <property type="entry name" value="RRM_SF"/>
    <property type="match status" value="1"/>
</dbReference>
<dbReference type="Gene3D" id="3.30.70.330">
    <property type="match status" value="1"/>
</dbReference>
<feature type="compositionally biased region" description="Basic and acidic residues" evidence="2">
    <location>
        <begin position="310"/>
        <end position="327"/>
    </location>
</feature>
<dbReference type="InterPro" id="IPR035979">
    <property type="entry name" value="RBD_domain_sf"/>
</dbReference>
<proteinExistence type="predicted"/>
<dbReference type="PANTHER" id="PTHR48038:SF2">
    <property type="entry name" value="OS02G0536400 PROTEIN"/>
    <property type="match status" value="1"/>
</dbReference>
<dbReference type="Pfam" id="PF00076">
    <property type="entry name" value="RRM_1"/>
    <property type="match status" value="1"/>
</dbReference>
<feature type="compositionally biased region" description="Low complexity" evidence="2">
    <location>
        <begin position="346"/>
        <end position="386"/>
    </location>
</feature>
<keyword evidence="5" id="KW-1185">Reference proteome</keyword>
<name>A0ABS8SAU3_DATST</name>
<evidence type="ECO:0000256" key="1">
    <source>
        <dbReference type="PROSITE-ProRule" id="PRU00176"/>
    </source>
</evidence>
<reference evidence="4 5" key="1">
    <citation type="journal article" date="2021" name="BMC Genomics">
        <title>Datura genome reveals duplications of psychoactive alkaloid biosynthetic genes and high mutation rate following tissue culture.</title>
        <authorList>
            <person name="Rajewski A."/>
            <person name="Carter-House D."/>
            <person name="Stajich J."/>
            <person name="Litt A."/>
        </authorList>
    </citation>
    <scope>NUCLEOTIDE SEQUENCE [LARGE SCALE GENOMIC DNA]</scope>
    <source>
        <strain evidence="4">AR-01</strain>
    </source>
</reference>
<sequence>MSLHLGNLSSYIRREELERVFRRFGRCNVRVKDKFGFVDYDYPKNAEKALKTLRGKFICGEPIHLSWSNRQPRPLQKYARGVKPFEAVRRKHPATEVYVDHIDCDVGSNGRQGNSGERLSADFMNEACHENMKDYEEHRPFVDNIPGHGRGVVASLSEKNRWHEQVINPINENVLEDELDFDRYEPDKADGLKEQNILTHRDGSPSPSLRKPNQNAGMEQIEQITHNHSNDLKTQNACYNCVEAGHNMWKCTQGFKRLESRTSGRLRAGRETKLKMVKGMGDAIDSKNGHRLRGEPSPSARTTHRGGRNNHRENKRCWKEQGSIEKFHPKKARGPILPSNHSNNTVSRSQPSSRSVRSLSHSSSPSRSKSVSSVKDSSTSSSQFGSTTLHTRYKSFKCNSISRSSSPTSSSSMGKVQIDQKASFVDAGDPQSKGVLFEGEPLENSAARLDASELENLTIEVENQCEAAACEVQENVEDDYTRRRDATDIDRDSCQGKNSNTTGPDTCDLKKWSASPKILAETRELQNKEAEQTCSQNQNSGLTVSERLHATTLTSLSSEEVYRVLENYGLENQEKRENELPVETYFGCSRLWPWEIIYYRRLKKGLISIENYSRRLAQNKEFGIVDKFVRSSSGWGELNEENS</sequence>
<evidence type="ECO:0000256" key="2">
    <source>
        <dbReference type="SAM" id="MobiDB-lite"/>
    </source>
</evidence>
<gene>
    <name evidence="4" type="ORF">HAX54_030299</name>
</gene>
<organism evidence="4 5">
    <name type="scientific">Datura stramonium</name>
    <name type="common">Jimsonweed</name>
    <name type="synonym">Common thornapple</name>
    <dbReference type="NCBI Taxonomy" id="4076"/>
    <lineage>
        <taxon>Eukaryota</taxon>
        <taxon>Viridiplantae</taxon>
        <taxon>Streptophyta</taxon>
        <taxon>Embryophyta</taxon>
        <taxon>Tracheophyta</taxon>
        <taxon>Spermatophyta</taxon>
        <taxon>Magnoliopsida</taxon>
        <taxon>eudicotyledons</taxon>
        <taxon>Gunneridae</taxon>
        <taxon>Pentapetalae</taxon>
        <taxon>asterids</taxon>
        <taxon>lamiids</taxon>
        <taxon>Solanales</taxon>
        <taxon>Solanaceae</taxon>
        <taxon>Solanoideae</taxon>
        <taxon>Datureae</taxon>
        <taxon>Datura</taxon>
    </lineage>
</organism>
<feature type="domain" description="RRM" evidence="3">
    <location>
        <begin position="1"/>
        <end position="70"/>
    </location>
</feature>